<dbReference type="HAMAP" id="MF_00048">
    <property type="entry name" value="UPF0102"/>
    <property type="match status" value="1"/>
</dbReference>
<dbReference type="NCBIfam" id="TIGR00252">
    <property type="entry name" value="YraN family protein"/>
    <property type="match status" value="1"/>
</dbReference>
<dbReference type="GO" id="GO:0003676">
    <property type="term" value="F:nucleic acid binding"/>
    <property type="evidence" value="ECO:0007669"/>
    <property type="project" value="InterPro"/>
</dbReference>
<comment type="similarity">
    <text evidence="1 2">Belongs to the UPF0102 family.</text>
</comment>
<keyword evidence="4" id="KW-1185">Reference proteome</keyword>
<protein>
    <recommendedName>
        <fullName evidence="2">UPF0102 protein O6P33_00040</fullName>
    </recommendedName>
</protein>
<dbReference type="SUPFAM" id="SSF52980">
    <property type="entry name" value="Restriction endonuclease-like"/>
    <property type="match status" value="1"/>
</dbReference>
<evidence type="ECO:0000256" key="2">
    <source>
        <dbReference type="HAMAP-Rule" id="MF_00048"/>
    </source>
</evidence>
<dbReference type="InterPro" id="IPR011335">
    <property type="entry name" value="Restrct_endonuc-II-like"/>
</dbReference>
<dbReference type="PANTHER" id="PTHR34039">
    <property type="entry name" value="UPF0102 PROTEIN YRAN"/>
    <property type="match status" value="1"/>
</dbReference>
<evidence type="ECO:0000256" key="1">
    <source>
        <dbReference type="ARBA" id="ARBA00006738"/>
    </source>
</evidence>
<dbReference type="PANTHER" id="PTHR34039:SF1">
    <property type="entry name" value="UPF0102 PROTEIN YRAN"/>
    <property type="match status" value="1"/>
</dbReference>
<dbReference type="InterPro" id="IPR003509">
    <property type="entry name" value="UPF0102_YraN-like"/>
</dbReference>
<dbReference type="NCBIfam" id="NF009150">
    <property type="entry name" value="PRK12497.1-3"/>
    <property type="match status" value="1"/>
</dbReference>
<gene>
    <name evidence="3" type="ORF">O6P33_00040</name>
</gene>
<dbReference type="Proteomes" id="UP001212189">
    <property type="component" value="Chromosome"/>
</dbReference>
<proteinExistence type="inferred from homology"/>
<organism evidence="3 4">
    <name type="scientific">Denitrificimonas caeni</name>
    <dbReference type="NCBI Taxonomy" id="521720"/>
    <lineage>
        <taxon>Bacteria</taxon>
        <taxon>Pseudomonadati</taxon>
        <taxon>Pseudomonadota</taxon>
        <taxon>Gammaproteobacteria</taxon>
        <taxon>Pseudomonadales</taxon>
        <taxon>Pseudomonadaceae</taxon>
        <taxon>Denitrificimonas</taxon>
    </lineage>
</organism>
<evidence type="ECO:0000313" key="4">
    <source>
        <dbReference type="Proteomes" id="UP001212189"/>
    </source>
</evidence>
<sequence length="125" mass="14604">MRRRLTKHLKIGKAAEQHALNHLKKSGLSIITQNWSCRFGEIDLIMLEQETVVFVEVRYRKNTHFGGALDSINQAKRDKLVRTAEVFLNEYPQWLEHSCRFDVITAQPCTAQVFNLDWIQDAFET</sequence>
<evidence type="ECO:0000313" key="3">
    <source>
        <dbReference type="EMBL" id="WBE25276.1"/>
    </source>
</evidence>
<name>A0AAE9VUS4_9GAMM</name>
<dbReference type="Gene3D" id="3.40.1350.10">
    <property type="match status" value="1"/>
</dbReference>
<dbReference type="InterPro" id="IPR011856">
    <property type="entry name" value="tRNA_endonuc-like_dom_sf"/>
</dbReference>
<dbReference type="Pfam" id="PF02021">
    <property type="entry name" value="UPF0102"/>
    <property type="match status" value="1"/>
</dbReference>
<accession>A0AAE9VUS4</accession>
<dbReference type="EMBL" id="CP114976">
    <property type="protein sequence ID" value="WBE25276.1"/>
    <property type="molecule type" value="Genomic_DNA"/>
</dbReference>
<reference evidence="3 4" key="1">
    <citation type="submission" date="2022-12" db="EMBL/GenBank/DDBJ databases">
        <title>Coexistence and Characterization of a Novel Tigecycline Resistance gene tet(X) variant and blaNDM-1 in a Pseudomonas caeni Isolate of Chicken Origin.</title>
        <authorList>
            <person name="Lu X."/>
            <person name="Zhang L."/>
            <person name="Li R."/>
            <person name="Wang Z."/>
        </authorList>
    </citation>
    <scope>NUCLEOTIDE SEQUENCE [LARGE SCALE GENOMIC DNA]</scope>
    <source>
        <strain evidence="3 4">CE14</strain>
    </source>
</reference>
<dbReference type="AlphaFoldDB" id="A0AAE9VUS4"/>
<dbReference type="KEGG" id="dce:O6P33_00040"/>